<gene>
    <name evidence="2" type="ORF">A3843_14310</name>
</gene>
<dbReference type="EMBL" id="LVVZ01000021">
    <property type="protein sequence ID" value="OKL43297.1"/>
    <property type="molecule type" value="Genomic_DNA"/>
</dbReference>
<dbReference type="STRING" id="197461.A3843_14310"/>
<dbReference type="Pfam" id="PF10985">
    <property type="entry name" value="DUF2805"/>
    <property type="match status" value="1"/>
</dbReference>
<evidence type="ECO:0000256" key="1">
    <source>
        <dbReference type="SAM" id="MobiDB-lite"/>
    </source>
</evidence>
<accession>A0A1U7JF06</accession>
<comment type="caution">
    <text evidence="2">The sequence shown here is derived from an EMBL/GenBank/DDBJ whole genome shotgun (WGS) entry which is preliminary data.</text>
</comment>
<feature type="compositionally biased region" description="Basic residues" evidence="1">
    <location>
        <begin position="56"/>
        <end position="68"/>
    </location>
</feature>
<dbReference type="NCBIfam" id="TIGR03643">
    <property type="entry name" value="TIGR03643 family protein"/>
    <property type="match status" value="1"/>
</dbReference>
<evidence type="ECO:0008006" key="4">
    <source>
        <dbReference type="Google" id="ProtNLM"/>
    </source>
</evidence>
<dbReference type="InterPro" id="IPR019882">
    <property type="entry name" value="CHP03643"/>
</dbReference>
<evidence type="ECO:0000313" key="2">
    <source>
        <dbReference type="EMBL" id="OKL43297.1"/>
    </source>
</evidence>
<feature type="region of interest" description="Disordered" evidence="1">
    <location>
        <begin position="56"/>
        <end position="87"/>
    </location>
</feature>
<proteinExistence type="predicted"/>
<evidence type="ECO:0000313" key="3">
    <source>
        <dbReference type="Proteomes" id="UP000185783"/>
    </source>
</evidence>
<dbReference type="AlphaFoldDB" id="A0A1U7JF06"/>
<protein>
    <recommendedName>
        <fullName evidence="4">TIGR03643 family protein</fullName>
    </recommendedName>
</protein>
<dbReference type="Proteomes" id="UP000185783">
    <property type="component" value="Unassembled WGS sequence"/>
</dbReference>
<organism evidence="2 3">
    <name type="scientific">Pseudovibrio exalbescens</name>
    <dbReference type="NCBI Taxonomy" id="197461"/>
    <lineage>
        <taxon>Bacteria</taxon>
        <taxon>Pseudomonadati</taxon>
        <taxon>Pseudomonadota</taxon>
        <taxon>Alphaproteobacteria</taxon>
        <taxon>Hyphomicrobiales</taxon>
        <taxon>Stappiaceae</taxon>
        <taxon>Pseudovibrio</taxon>
    </lineage>
</organism>
<sequence>MATLAPELRSEIIEMAWRDDTPFEAIQLAHGLAEAEVIKLMRQSLKPASFRKWRARVTGRNSKHARRSGIHERAKTGLRSHTSWATL</sequence>
<reference evidence="2 3" key="1">
    <citation type="submission" date="2016-03" db="EMBL/GenBank/DDBJ databases">
        <title>Genome sequence of Nesiotobacter sp. nov., a moderately halophilic alphaproteobacterium isolated from the Yellow Sea, China.</title>
        <authorList>
            <person name="Zhang G."/>
            <person name="Zhang R."/>
        </authorList>
    </citation>
    <scope>NUCLEOTIDE SEQUENCE [LARGE SCALE GENOMIC DNA]</scope>
    <source>
        <strain evidence="2 3">WB1-6</strain>
    </source>
</reference>
<keyword evidence="3" id="KW-1185">Reference proteome</keyword>
<name>A0A1U7JF06_9HYPH</name>